<reference evidence="7 8" key="1">
    <citation type="submission" date="2023-01" db="EMBL/GenBank/DDBJ databases">
        <title>Analysis of 21 Apiospora genomes using comparative genomics revels a genus with tremendous synthesis potential of carbohydrate active enzymes and secondary metabolites.</title>
        <authorList>
            <person name="Sorensen T."/>
        </authorList>
    </citation>
    <scope>NUCLEOTIDE SEQUENCE [LARGE SCALE GENOMIC DNA]</scope>
    <source>
        <strain evidence="7 8">CBS 83171</strain>
    </source>
</reference>
<dbReference type="SUPFAM" id="SSF103473">
    <property type="entry name" value="MFS general substrate transporter"/>
    <property type="match status" value="1"/>
</dbReference>
<dbReference type="Pfam" id="PF07690">
    <property type="entry name" value="MFS_1"/>
    <property type="match status" value="1"/>
</dbReference>
<feature type="transmembrane region" description="Helical" evidence="5">
    <location>
        <begin position="147"/>
        <end position="171"/>
    </location>
</feature>
<feature type="transmembrane region" description="Helical" evidence="5">
    <location>
        <begin position="304"/>
        <end position="322"/>
    </location>
</feature>
<accession>A0ABR1WEF6</accession>
<feature type="transmembrane region" description="Helical" evidence="5">
    <location>
        <begin position="120"/>
        <end position="141"/>
    </location>
</feature>
<gene>
    <name evidence="7" type="ORF">PG996_000679</name>
</gene>
<feature type="transmembrane region" description="Helical" evidence="5">
    <location>
        <begin position="180"/>
        <end position="199"/>
    </location>
</feature>
<dbReference type="InterPro" id="IPR011701">
    <property type="entry name" value="MFS"/>
</dbReference>
<evidence type="ECO:0000256" key="3">
    <source>
        <dbReference type="ARBA" id="ARBA00022989"/>
    </source>
</evidence>
<feature type="domain" description="Major facilitator superfamily (MFS) profile" evidence="6">
    <location>
        <begin position="50"/>
        <end position="323"/>
    </location>
</feature>
<keyword evidence="8" id="KW-1185">Reference proteome</keyword>
<protein>
    <recommendedName>
        <fullName evidence="6">Major facilitator superfamily (MFS) profile domain-containing protein</fullName>
    </recommendedName>
</protein>
<evidence type="ECO:0000256" key="4">
    <source>
        <dbReference type="ARBA" id="ARBA00023136"/>
    </source>
</evidence>
<evidence type="ECO:0000259" key="6">
    <source>
        <dbReference type="PROSITE" id="PS50850"/>
    </source>
</evidence>
<dbReference type="InterPro" id="IPR020846">
    <property type="entry name" value="MFS_dom"/>
</dbReference>
<feature type="transmembrane region" description="Helical" evidence="5">
    <location>
        <begin position="47"/>
        <end position="69"/>
    </location>
</feature>
<comment type="subcellular location">
    <subcellularLocation>
        <location evidence="1">Membrane</location>
        <topology evidence="1">Multi-pass membrane protein</topology>
    </subcellularLocation>
</comment>
<proteinExistence type="predicted"/>
<name>A0ABR1WEF6_9PEZI</name>
<evidence type="ECO:0000256" key="5">
    <source>
        <dbReference type="SAM" id="Phobius"/>
    </source>
</evidence>
<dbReference type="PANTHER" id="PTHR42718">
    <property type="entry name" value="MAJOR FACILITATOR SUPERFAMILY MULTIDRUG TRANSPORTER MFSC"/>
    <property type="match status" value="1"/>
</dbReference>
<dbReference type="Proteomes" id="UP001446871">
    <property type="component" value="Unassembled WGS sequence"/>
</dbReference>
<dbReference type="Gene3D" id="1.20.1250.20">
    <property type="entry name" value="MFS general substrate transporter like domains"/>
    <property type="match status" value="1"/>
</dbReference>
<dbReference type="PANTHER" id="PTHR42718:SF23">
    <property type="entry name" value="MAJOR FACILITATOR SUPERFAMILY (MFS) PROFILE DOMAIN-CONTAINING PROTEIN"/>
    <property type="match status" value="1"/>
</dbReference>
<dbReference type="EMBL" id="JAQQWM010000001">
    <property type="protein sequence ID" value="KAK8081898.1"/>
    <property type="molecule type" value="Genomic_DNA"/>
</dbReference>
<evidence type="ECO:0000313" key="7">
    <source>
        <dbReference type="EMBL" id="KAK8081898.1"/>
    </source>
</evidence>
<keyword evidence="4 5" id="KW-0472">Membrane</keyword>
<evidence type="ECO:0000256" key="2">
    <source>
        <dbReference type="ARBA" id="ARBA00022692"/>
    </source>
</evidence>
<keyword evidence="3 5" id="KW-1133">Transmembrane helix</keyword>
<dbReference type="PROSITE" id="PS50850">
    <property type="entry name" value="MFS"/>
    <property type="match status" value="1"/>
</dbReference>
<sequence>MKYSWKTSEETYDDGLHDISLDDEANRQENHAFQPSTSSRPDILGSAFHEFAFVALIAMAAASSVFLQRSMVVIAADIAEALSMSPAETAWSTAASALTTGALLIPFGHLADIDMVPRKTFLLVSLAAYALIVALAALAPGGVVLDILAGLAGVACAATIPAAVGILSLVYPRASRRKNIIFSSFLMGNPAATVVGGLVSGELASVCGWKAPFIFLAALYAFIAVLGWAFVPDIPPGNSADFLTTSPARWSYTFYPVMPGTRTGSPTTWSSLVKFDWTGTFFILAGTLLSTVALTIVPGQSWETPTAIILLLLGFLLFGCFVL</sequence>
<evidence type="ECO:0000313" key="8">
    <source>
        <dbReference type="Proteomes" id="UP001446871"/>
    </source>
</evidence>
<organism evidence="7 8">
    <name type="scientific">Apiospora saccharicola</name>
    <dbReference type="NCBI Taxonomy" id="335842"/>
    <lineage>
        <taxon>Eukaryota</taxon>
        <taxon>Fungi</taxon>
        <taxon>Dikarya</taxon>
        <taxon>Ascomycota</taxon>
        <taxon>Pezizomycotina</taxon>
        <taxon>Sordariomycetes</taxon>
        <taxon>Xylariomycetidae</taxon>
        <taxon>Amphisphaeriales</taxon>
        <taxon>Apiosporaceae</taxon>
        <taxon>Apiospora</taxon>
    </lineage>
</organism>
<feature type="transmembrane region" description="Helical" evidence="5">
    <location>
        <begin position="277"/>
        <end position="298"/>
    </location>
</feature>
<comment type="caution">
    <text evidence="7">The sequence shown here is derived from an EMBL/GenBank/DDBJ whole genome shotgun (WGS) entry which is preliminary data.</text>
</comment>
<evidence type="ECO:0000256" key="1">
    <source>
        <dbReference type="ARBA" id="ARBA00004141"/>
    </source>
</evidence>
<dbReference type="InterPro" id="IPR036259">
    <property type="entry name" value="MFS_trans_sf"/>
</dbReference>
<keyword evidence="2 5" id="KW-0812">Transmembrane</keyword>
<feature type="transmembrane region" description="Helical" evidence="5">
    <location>
        <begin position="211"/>
        <end position="231"/>
    </location>
</feature>